<sequence length="238" mass="27670">MQEYLLFIDTETTGLPKKWTVGYSTKDNWPSAVQVAWIVFTKDGREIKRENFYVNEDDVVVSRQAQLVHRIKDSYLRTFGVPRCAVMEKLSSDLRQFKPLVVGHFVALDFHVLGADFYRCAMENPLGDLRLFCTMLASSGYVKKPWIKYLRLNELYQELFEKELEKAHNALLDADATAKSYFELVKRKEVTEETIEEQQVKLSKQLILDKSPWSISTVLIILFFLIALIVCSLVFKRL</sequence>
<evidence type="ECO:0000313" key="3">
    <source>
        <dbReference type="EMBL" id="MFC0320917.1"/>
    </source>
</evidence>
<keyword evidence="1" id="KW-0472">Membrane</keyword>
<dbReference type="SUPFAM" id="SSF53098">
    <property type="entry name" value="Ribonuclease H-like"/>
    <property type="match status" value="1"/>
</dbReference>
<dbReference type="Pfam" id="PF00929">
    <property type="entry name" value="RNase_T"/>
    <property type="match status" value="1"/>
</dbReference>
<evidence type="ECO:0000256" key="1">
    <source>
        <dbReference type="SAM" id="Phobius"/>
    </source>
</evidence>
<name>A0ABV6HQH9_9SPHI</name>
<dbReference type="InterPro" id="IPR013520">
    <property type="entry name" value="Ribonucl_H"/>
</dbReference>
<dbReference type="InterPro" id="IPR012337">
    <property type="entry name" value="RNaseH-like_sf"/>
</dbReference>
<dbReference type="Gene3D" id="3.30.420.10">
    <property type="entry name" value="Ribonuclease H-like superfamily/Ribonuclease H"/>
    <property type="match status" value="1"/>
</dbReference>
<keyword evidence="3" id="KW-0540">Nuclease</keyword>
<dbReference type="CDD" id="cd06127">
    <property type="entry name" value="DEDDh"/>
    <property type="match status" value="1"/>
</dbReference>
<reference evidence="3 4" key="1">
    <citation type="submission" date="2024-09" db="EMBL/GenBank/DDBJ databases">
        <authorList>
            <person name="Sun Q."/>
            <person name="Mori K."/>
        </authorList>
    </citation>
    <scope>NUCLEOTIDE SEQUENCE [LARGE SCALE GENOMIC DNA]</scope>
    <source>
        <strain evidence="3 4">CCM 7765</strain>
    </source>
</reference>
<keyword evidence="3" id="KW-0269">Exonuclease</keyword>
<dbReference type="SMART" id="SM00479">
    <property type="entry name" value="EXOIII"/>
    <property type="match status" value="1"/>
</dbReference>
<dbReference type="EMBL" id="JBHLWO010000002">
    <property type="protein sequence ID" value="MFC0320917.1"/>
    <property type="molecule type" value="Genomic_DNA"/>
</dbReference>
<dbReference type="InterPro" id="IPR036397">
    <property type="entry name" value="RNaseH_sf"/>
</dbReference>
<protein>
    <submittedName>
        <fullName evidence="3">Exonuclease domain-containing protein</fullName>
    </submittedName>
</protein>
<keyword evidence="1" id="KW-1133">Transmembrane helix</keyword>
<keyword evidence="3" id="KW-0378">Hydrolase</keyword>
<keyword evidence="1" id="KW-0812">Transmembrane</keyword>
<organism evidence="3 4">
    <name type="scientific">Olivibacter oleidegradans</name>
    <dbReference type="NCBI Taxonomy" id="760123"/>
    <lineage>
        <taxon>Bacteria</taxon>
        <taxon>Pseudomonadati</taxon>
        <taxon>Bacteroidota</taxon>
        <taxon>Sphingobacteriia</taxon>
        <taxon>Sphingobacteriales</taxon>
        <taxon>Sphingobacteriaceae</taxon>
        <taxon>Olivibacter</taxon>
    </lineage>
</organism>
<evidence type="ECO:0000259" key="2">
    <source>
        <dbReference type="SMART" id="SM00479"/>
    </source>
</evidence>
<evidence type="ECO:0000313" key="4">
    <source>
        <dbReference type="Proteomes" id="UP001589774"/>
    </source>
</evidence>
<keyword evidence="4" id="KW-1185">Reference proteome</keyword>
<dbReference type="Proteomes" id="UP001589774">
    <property type="component" value="Unassembled WGS sequence"/>
</dbReference>
<feature type="transmembrane region" description="Helical" evidence="1">
    <location>
        <begin position="213"/>
        <end position="235"/>
    </location>
</feature>
<dbReference type="RefSeq" id="WP_013668313.1">
    <property type="nucleotide sequence ID" value="NZ_JBHLWO010000002.1"/>
</dbReference>
<dbReference type="GO" id="GO:0004527">
    <property type="term" value="F:exonuclease activity"/>
    <property type="evidence" value="ECO:0007669"/>
    <property type="project" value="UniProtKB-KW"/>
</dbReference>
<feature type="domain" description="Exonuclease" evidence="2">
    <location>
        <begin position="4"/>
        <end position="190"/>
    </location>
</feature>
<proteinExistence type="predicted"/>
<accession>A0ABV6HQH9</accession>
<comment type="caution">
    <text evidence="3">The sequence shown here is derived from an EMBL/GenBank/DDBJ whole genome shotgun (WGS) entry which is preliminary data.</text>
</comment>
<gene>
    <name evidence="3" type="ORF">ACFFI0_21510</name>
</gene>